<comment type="caution">
    <text evidence="2">The sequence shown here is derived from an EMBL/GenBank/DDBJ whole genome shotgun (WGS) entry which is preliminary data.</text>
</comment>
<gene>
    <name evidence="2" type="ORF">H5V44_02055</name>
</gene>
<dbReference type="CDD" id="cd03143">
    <property type="entry name" value="A4_beta-galactosidase_middle_domain"/>
    <property type="match status" value="1"/>
</dbReference>
<name>A0A7J9SFD9_9EURY</name>
<dbReference type="EMBL" id="JACKXD010000001">
    <property type="protein sequence ID" value="MBB6645093.1"/>
    <property type="molecule type" value="Genomic_DNA"/>
</dbReference>
<evidence type="ECO:0000313" key="3">
    <source>
        <dbReference type="Proteomes" id="UP000546257"/>
    </source>
</evidence>
<dbReference type="SUPFAM" id="SSF52317">
    <property type="entry name" value="Class I glutamine amidotransferase-like"/>
    <property type="match status" value="1"/>
</dbReference>
<dbReference type="PANTHER" id="PTHR37947">
    <property type="entry name" value="BLL2462 PROTEIN"/>
    <property type="match status" value="1"/>
</dbReference>
<reference evidence="2 3" key="1">
    <citation type="submission" date="2020-08" db="EMBL/GenBank/DDBJ databases">
        <authorList>
            <person name="Seo M.-J."/>
        </authorList>
    </citation>
    <scope>NUCLEOTIDE SEQUENCE [LARGE SCALE GENOMIC DNA]</scope>
    <source>
        <strain evidence="2 3">MBLA0160</strain>
    </source>
</reference>
<dbReference type="Proteomes" id="UP000546257">
    <property type="component" value="Unassembled WGS sequence"/>
</dbReference>
<accession>A0A7J9SFD9</accession>
<keyword evidence="3" id="KW-1185">Reference proteome</keyword>
<dbReference type="InterPro" id="IPR029062">
    <property type="entry name" value="Class_I_gatase-like"/>
</dbReference>
<protein>
    <submittedName>
        <fullName evidence="2">Cytoplasmic protein</fullName>
    </submittedName>
</protein>
<organism evidence="2 3">
    <name type="scientific">Halobellus ruber</name>
    <dbReference type="NCBI Taxonomy" id="2761102"/>
    <lineage>
        <taxon>Archaea</taxon>
        <taxon>Methanobacteriati</taxon>
        <taxon>Methanobacteriota</taxon>
        <taxon>Stenosarchaea group</taxon>
        <taxon>Halobacteria</taxon>
        <taxon>Halobacteriales</taxon>
        <taxon>Haloferacaceae</taxon>
        <taxon>Halobellus</taxon>
    </lineage>
</organism>
<evidence type="ECO:0000313" key="2">
    <source>
        <dbReference type="EMBL" id="MBB6645093.1"/>
    </source>
</evidence>
<dbReference type="Pfam" id="PF07090">
    <property type="entry name" value="GATase1_like"/>
    <property type="match status" value="1"/>
</dbReference>
<proteinExistence type="predicted"/>
<feature type="domain" description="Putative glutamine amidotransferase" evidence="1">
    <location>
        <begin position="7"/>
        <end position="248"/>
    </location>
</feature>
<dbReference type="PANTHER" id="PTHR37947:SF1">
    <property type="entry name" value="BLL2462 PROTEIN"/>
    <property type="match status" value="1"/>
</dbReference>
<sequence>MAEPTALLVGESWQTISFHVKGFDLFSSAEYTEAGDYLEAALETDGIDTTYQPCHVAAAEFPESREALAAYDVVILSDIGYNTLAIPPETFSDGTRRPNRLRLLEAYVRDGGGLLMVGGYLSFQGINGRANYAGTAVEEALPVTMQRGDDRVERPDGAYPQVVAPDHPAVSAVDDDWPDVLGYNRFRTDGDADELVSVDGDPLLAVGTHGDGRSAAFASDCAPHWGPMEFVEWGGYPRLWADLVRWLAGDR</sequence>
<dbReference type="Gene3D" id="3.40.50.880">
    <property type="match status" value="1"/>
</dbReference>
<dbReference type="InterPro" id="IPR010768">
    <property type="entry name" value="GATase1-like"/>
</dbReference>
<dbReference type="AlphaFoldDB" id="A0A7J9SFD9"/>
<dbReference type="RefSeq" id="WP_185191470.1">
    <property type="nucleotide sequence ID" value="NZ_JACKXD010000001.1"/>
</dbReference>
<evidence type="ECO:0000259" key="1">
    <source>
        <dbReference type="Pfam" id="PF07090"/>
    </source>
</evidence>